<dbReference type="Proteomes" id="UP000700732">
    <property type="component" value="Unassembled WGS sequence"/>
</dbReference>
<protein>
    <submittedName>
        <fullName evidence="1">Uncharacterized protein</fullName>
    </submittedName>
</protein>
<reference evidence="1 2" key="1">
    <citation type="submission" date="2019-06" db="EMBL/GenBank/DDBJ databases">
        <title>Spirosoma utsteinense sp. nov. isolated from Antarctic ice-free soils.</title>
        <authorList>
            <person name="Tahon G."/>
        </authorList>
    </citation>
    <scope>NUCLEOTIDE SEQUENCE [LARGE SCALE GENOMIC DNA]</scope>
    <source>
        <strain evidence="1 2">LMG 31447</strain>
    </source>
</reference>
<organism evidence="1 2">
    <name type="scientific">Spirosoma utsteinense</name>
    <dbReference type="NCBI Taxonomy" id="2585773"/>
    <lineage>
        <taxon>Bacteria</taxon>
        <taxon>Pseudomonadati</taxon>
        <taxon>Bacteroidota</taxon>
        <taxon>Cytophagia</taxon>
        <taxon>Cytophagales</taxon>
        <taxon>Cytophagaceae</taxon>
        <taxon>Spirosoma</taxon>
    </lineage>
</organism>
<dbReference type="EMBL" id="VFIA01000061">
    <property type="protein sequence ID" value="MBC3794834.1"/>
    <property type="molecule type" value="Genomic_DNA"/>
</dbReference>
<accession>A0ABR6WE57</accession>
<name>A0ABR6WE57_9BACT</name>
<sequence>MALVSSCRKKADPLPANTLAVLDPVQLIRNQDVAATSVILTSRMLSSGNESIVTIGQLCSTTNRQPTLDDQDAHWAREVRVGTLPFRFTTGVTGLQPATHYYNTSGWYKLTQAVNVNSITKAK</sequence>
<comment type="caution">
    <text evidence="1">The sequence shown here is derived from an EMBL/GenBank/DDBJ whole genome shotgun (WGS) entry which is preliminary data.</text>
</comment>
<evidence type="ECO:0000313" key="2">
    <source>
        <dbReference type="Proteomes" id="UP000700732"/>
    </source>
</evidence>
<dbReference type="RefSeq" id="WP_186741735.1">
    <property type="nucleotide sequence ID" value="NZ_VFIA01000061.1"/>
</dbReference>
<gene>
    <name evidence="1" type="ORF">FH603_5366</name>
</gene>
<keyword evidence="2" id="KW-1185">Reference proteome</keyword>
<evidence type="ECO:0000313" key="1">
    <source>
        <dbReference type="EMBL" id="MBC3794834.1"/>
    </source>
</evidence>
<proteinExistence type="predicted"/>